<accession>G3NZI5</accession>
<organism evidence="3">
    <name type="scientific">Gasterosteus aculeatus</name>
    <name type="common">Three-spined stickleback</name>
    <dbReference type="NCBI Taxonomy" id="69293"/>
    <lineage>
        <taxon>Eukaryota</taxon>
        <taxon>Metazoa</taxon>
        <taxon>Chordata</taxon>
        <taxon>Craniata</taxon>
        <taxon>Vertebrata</taxon>
        <taxon>Euteleostomi</taxon>
        <taxon>Actinopterygii</taxon>
        <taxon>Neopterygii</taxon>
        <taxon>Teleostei</taxon>
        <taxon>Neoteleostei</taxon>
        <taxon>Acanthomorphata</taxon>
        <taxon>Eupercaria</taxon>
        <taxon>Perciformes</taxon>
        <taxon>Cottioidei</taxon>
        <taxon>Gasterosteales</taxon>
        <taxon>Gasterosteidae</taxon>
        <taxon>Gasterosteus</taxon>
    </lineage>
</organism>
<dbReference type="AlphaFoldDB" id="G3NZI5"/>
<evidence type="ECO:0000256" key="2">
    <source>
        <dbReference type="SAM" id="SignalP"/>
    </source>
</evidence>
<sequence length="251" mass="26740">MEPACGLHLGILLICLVQVEHLWATKAPRPSSVFAGLVQSSSESKPNLNQETMPLQIFGLSTALIGGGSFETHHQTTISRGTWSNTPSTGNYPLSLLDMDADIDAALLNQIPGRTATSASAFATLVSSRLGSEASNPTRLSSPTSERNGNIPSWPEAGNQHPEVPMKAGQAQQSYTPASAPHVTFIPQRHSQSTASNEASGTTSFSKQRPGSKIYRKTPWRGSNPAQGARDLPASRTSAQHFGPISIPERF</sequence>
<evidence type="ECO:0000313" key="3">
    <source>
        <dbReference type="Ensembl" id="ENSGACP00000010758.1"/>
    </source>
</evidence>
<dbReference type="Bgee" id="ENSGACG00000008131">
    <property type="expression patterns" value="Expressed in mesonephros"/>
</dbReference>
<evidence type="ECO:0000256" key="1">
    <source>
        <dbReference type="SAM" id="MobiDB-lite"/>
    </source>
</evidence>
<dbReference type="Ensembl" id="ENSGACT00000010780.1">
    <property type="protein sequence ID" value="ENSGACP00000010758.1"/>
    <property type="gene ID" value="ENSGACG00000008131.1"/>
</dbReference>
<name>G3NZI5_GASAC</name>
<feature type="chain" id="PRO_5003449105" evidence="2">
    <location>
        <begin position="25"/>
        <end position="251"/>
    </location>
</feature>
<reference evidence="3" key="2">
    <citation type="submission" date="2024-04" db="UniProtKB">
        <authorList>
            <consortium name="Ensembl"/>
        </authorList>
    </citation>
    <scope>IDENTIFICATION</scope>
</reference>
<feature type="compositionally biased region" description="Polar residues" evidence="1">
    <location>
        <begin position="129"/>
        <end position="151"/>
    </location>
</feature>
<feature type="signal peptide" evidence="2">
    <location>
        <begin position="1"/>
        <end position="24"/>
    </location>
</feature>
<proteinExistence type="predicted"/>
<dbReference type="InParanoid" id="G3NZI5"/>
<feature type="region of interest" description="Disordered" evidence="1">
    <location>
        <begin position="129"/>
        <end position="251"/>
    </location>
</feature>
<keyword evidence="2" id="KW-0732">Signal</keyword>
<feature type="compositionally biased region" description="Polar residues" evidence="1">
    <location>
        <begin position="189"/>
        <end position="209"/>
    </location>
</feature>
<reference evidence="3" key="1">
    <citation type="submission" date="2006-01" db="EMBL/GenBank/DDBJ databases">
        <authorList>
            <person name="Lindblad-Toh K."/>
            <person name="Mauceli E."/>
            <person name="Grabherr M."/>
            <person name="Chang J.L."/>
            <person name="Lander E.S."/>
        </authorList>
    </citation>
    <scope>NUCLEOTIDE SEQUENCE [LARGE SCALE GENOMIC DNA]</scope>
</reference>
<protein>
    <submittedName>
        <fullName evidence="3">Uncharacterized protein</fullName>
    </submittedName>
</protein>